<name>A0A6J5RKM0_9CAUD</name>
<protein>
    <submittedName>
        <fullName evidence="1">Uncharacterized protein</fullName>
    </submittedName>
</protein>
<evidence type="ECO:0000313" key="1">
    <source>
        <dbReference type="EMBL" id="CAB4196602.1"/>
    </source>
</evidence>
<organism evidence="1">
    <name type="scientific">uncultured Caudovirales phage</name>
    <dbReference type="NCBI Taxonomy" id="2100421"/>
    <lineage>
        <taxon>Viruses</taxon>
        <taxon>Duplodnaviria</taxon>
        <taxon>Heunggongvirae</taxon>
        <taxon>Uroviricota</taxon>
        <taxon>Caudoviricetes</taxon>
        <taxon>Peduoviridae</taxon>
        <taxon>Maltschvirus</taxon>
        <taxon>Maltschvirus maltsch</taxon>
    </lineage>
</organism>
<reference evidence="1" key="1">
    <citation type="submission" date="2020-05" db="EMBL/GenBank/DDBJ databases">
        <authorList>
            <person name="Chiriac C."/>
            <person name="Salcher M."/>
            <person name="Ghai R."/>
            <person name="Kavagutti S V."/>
        </authorList>
    </citation>
    <scope>NUCLEOTIDE SEQUENCE</scope>
</reference>
<gene>
    <name evidence="1" type="ORF">UFOVP1290_122</name>
</gene>
<proteinExistence type="predicted"/>
<accession>A0A6J5RKM0</accession>
<dbReference type="EMBL" id="LR797252">
    <property type="protein sequence ID" value="CAB4196602.1"/>
    <property type="molecule type" value="Genomic_DNA"/>
</dbReference>
<sequence length="110" mass="12806">MEDTLFCPICNKKLRTIRLSNVFFERTCTGPNHCLQFKADKNTNKIISLKFSLNSNYSRYIIVDFLLEQSQIICLKQNVPHYINIPKLLELDFPDLVSLKDKVGMFIAFS</sequence>